<organism evidence="8 9">
    <name type="scientific">Sphingomonas lycopersici</name>
    <dbReference type="NCBI Taxonomy" id="2951807"/>
    <lineage>
        <taxon>Bacteria</taxon>
        <taxon>Pseudomonadati</taxon>
        <taxon>Pseudomonadota</taxon>
        <taxon>Alphaproteobacteria</taxon>
        <taxon>Sphingomonadales</taxon>
        <taxon>Sphingomonadaceae</taxon>
        <taxon>Sphingomonas</taxon>
    </lineage>
</organism>
<dbReference type="InterPro" id="IPR036922">
    <property type="entry name" value="Rieske_2Fe-2S_sf"/>
</dbReference>
<evidence type="ECO:0000259" key="7">
    <source>
        <dbReference type="PROSITE" id="PS51296"/>
    </source>
</evidence>
<dbReference type="Gene3D" id="2.102.10.10">
    <property type="entry name" value="Rieske [2Fe-2S] iron-sulphur domain"/>
    <property type="match status" value="1"/>
</dbReference>
<comment type="caution">
    <text evidence="8">The sequence shown here is derived from an EMBL/GenBank/DDBJ whole genome shotgun (WGS) entry which is preliminary data.</text>
</comment>
<name>A0AA41Z648_9SPHN</name>
<dbReference type="GO" id="GO:0051537">
    <property type="term" value="F:2 iron, 2 sulfur cluster binding"/>
    <property type="evidence" value="ECO:0007669"/>
    <property type="project" value="UniProtKB-KW"/>
</dbReference>
<feature type="domain" description="Rieske" evidence="7">
    <location>
        <begin position="18"/>
        <end position="128"/>
    </location>
</feature>
<comment type="cofactor">
    <cofactor evidence="1">
        <name>Fe cation</name>
        <dbReference type="ChEBI" id="CHEBI:24875"/>
    </cofactor>
</comment>
<dbReference type="EMBL" id="JANFAV010000001">
    <property type="protein sequence ID" value="MCW6533562.1"/>
    <property type="molecule type" value="Genomic_DNA"/>
</dbReference>
<dbReference type="PANTHER" id="PTHR21266">
    <property type="entry name" value="IRON-SULFUR DOMAIN CONTAINING PROTEIN"/>
    <property type="match status" value="1"/>
</dbReference>
<evidence type="ECO:0000313" key="9">
    <source>
        <dbReference type="Proteomes" id="UP001165565"/>
    </source>
</evidence>
<dbReference type="SUPFAM" id="SSF55961">
    <property type="entry name" value="Bet v1-like"/>
    <property type="match status" value="1"/>
</dbReference>
<evidence type="ECO:0000256" key="2">
    <source>
        <dbReference type="ARBA" id="ARBA00022714"/>
    </source>
</evidence>
<protein>
    <submittedName>
        <fullName evidence="8">Rieske (2Fe-2S) protein</fullName>
    </submittedName>
</protein>
<evidence type="ECO:0000313" key="8">
    <source>
        <dbReference type="EMBL" id="MCW6533562.1"/>
    </source>
</evidence>
<accession>A0AA41Z648</accession>
<dbReference type="PANTHER" id="PTHR21266:SF60">
    <property type="entry name" value="3-KETOSTEROID-9-ALPHA-MONOOXYGENASE, OXYGENASE COMPONENT"/>
    <property type="match status" value="1"/>
</dbReference>
<dbReference type="RefSeq" id="WP_265267583.1">
    <property type="nucleotide sequence ID" value="NZ_JANFAV010000001.1"/>
</dbReference>
<dbReference type="SUPFAM" id="SSF50022">
    <property type="entry name" value="ISP domain"/>
    <property type="match status" value="1"/>
</dbReference>
<dbReference type="GO" id="GO:0016491">
    <property type="term" value="F:oxidoreductase activity"/>
    <property type="evidence" value="ECO:0007669"/>
    <property type="project" value="UniProtKB-KW"/>
</dbReference>
<dbReference type="PROSITE" id="PS51296">
    <property type="entry name" value="RIESKE"/>
    <property type="match status" value="1"/>
</dbReference>
<keyword evidence="5" id="KW-0408">Iron</keyword>
<sequence length="356" mass="39546">MATTKDYRLGEFTFPRGWFMAATTAEVSRAPRALRLLGRDLVAYRGESGRAIVLNAYCPHMGAHLAAEQSSGEGARRVEGDSIRCPYHAWRFGPDGRCNHVPYFDGPIPAAAKLRAFPVEERYGCVFIWHDPEEGAPDYALPDLPEWDDPHWVQCDYDDLGTIDVHPQEVVDNIADTRHFGPIHGMKLAYFDDMFDGVVARQRSGGGHETMTSADGLLESDAVYTGPGILVARFGGETDAVQIILHTPIEDGRTHIWHGIITRGNAAPPSEVDRAMHAAYHATGLAAFSQDFAIWRTKAPAIDILRLPTDGPFHRARAWYRQFYNPRAKAADYQQRANGFYPTKGMPAHITDEAAE</sequence>
<evidence type="ECO:0000256" key="6">
    <source>
        <dbReference type="ARBA" id="ARBA00023014"/>
    </source>
</evidence>
<dbReference type="InterPro" id="IPR017941">
    <property type="entry name" value="Rieske_2Fe-2S"/>
</dbReference>
<keyword evidence="2" id="KW-0001">2Fe-2S</keyword>
<dbReference type="CDD" id="cd03469">
    <property type="entry name" value="Rieske_RO_Alpha_N"/>
    <property type="match status" value="1"/>
</dbReference>
<keyword evidence="9" id="KW-1185">Reference proteome</keyword>
<dbReference type="Gene3D" id="3.90.380.10">
    <property type="entry name" value="Naphthalene 1,2-dioxygenase Alpha Subunit, Chain A, domain 1"/>
    <property type="match status" value="1"/>
</dbReference>
<dbReference type="InterPro" id="IPR050584">
    <property type="entry name" value="Cholesterol_7-desaturase"/>
</dbReference>
<dbReference type="AlphaFoldDB" id="A0AA41Z648"/>
<gene>
    <name evidence="8" type="ORF">NEE01_02050</name>
</gene>
<evidence type="ECO:0000256" key="4">
    <source>
        <dbReference type="ARBA" id="ARBA00023002"/>
    </source>
</evidence>
<proteinExistence type="predicted"/>
<evidence type="ECO:0000256" key="1">
    <source>
        <dbReference type="ARBA" id="ARBA00001962"/>
    </source>
</evidence>
<keyword evidence="3" id="KW-0479">Metal-binding</keyword>
<reference evidence="8" key="1">
    <citation type="submission" date="2022-06" db="EMBL/GenBank/DDBJ databases">
        <title>Sphingomonas sp. nov. isolated from rhizosphere soil of tomato.</title>
        <authorList>
            <person name="Dong H."/>
            <person name="Gao R."/>
        </authorList>
    </citation>
    <scope>NUCLEOTIDE SEQUENCE</scope>
    <source>
        <strain evidence="8">MMSM24</strain>
    </source>
</reference>
<dbReference type="InterPro" id="IPR045605">
    <property type="entry name" value="KshA-like_C"/>
</dbReference>
<dbReference type="Pfam" id="PF00355">
    <property type="entry name" value="Rieske"/>
    <property type="match status" value="1"/>
</dbReference>
<dbReference type="Pfam" id="PF19298">
    <property type="entry name" value="KshA_C"/>
    <property type="match status" value="1"/>
</dbReference>
<dbReference type="GO" id="GO:0008203">
    <property type="term" value="P:cholesterol metabolic process"/>
    <property type="evidence" value="ECO:0007669"/>
    <property type="project" value="InterPro"/>
</dbReference>
<evidence type="ECO:0000256" key="3">
    <source>
        <dbReference type="ARBA" id="ARBA00022723"/>
    </source>
</evidence>
<evidence type="ECO:0000256" key="5">
    <source>
        <dbReference type="ARBA" id="ARBA00023004"/>
    </source>
</evidence>
<dbReference type="GO" id="GO:0046872">
    <property type="term" value="F:metal ion binding"/>
    <property type="evidence" value="ECO:0007669"/>
    <property type="project" value="UniProtKB-KW"/>
</dbReference>
<dbReference type="Proteomes" id="UP001165565">
    <property type="component" value="Unassembled WGS sequence"/>
</dbReference>
<keyword evidence="4" id="KW-0560">Oxidoreductase</keyword>
<keyword evidence="6" id="KW-0411">Iron-sulfur</keyword>